<evidence type="ECO:0000313" key="9">
    <source>
        <dbReference type="Proteomes" id="UP000515819"/>
    </source>
</evidence>
<evidence type="ECO:0000313" key="8">
    <source>
        <dbReference type="EMBL" id="QNL98976.1"/>
    </source>
</evidence>
<comment type="subcellular location">
    <subcellularLocation>
        <location evidence="1">Cell membrane</location>
        <topology evidence="1">Multi-pass membrane protein</topology>
    </subcellularLocation>
</comment>
<evidence type="ECO:0000256" key="2">
    <source>
        <dbReference type="ARBA" id="ARBA00022448"/>
    </source>
</evidence>
<dbReference type="PANTHER" id="PTHR43549">
    <property type="entry name" value="MULTIDRUG RESISTANCE PROTEIN YPNP-RELATED"/>
    <property type="match status" value="1"/>
</dbReference>
<feature type="transmembrane region" description="Helical" evidence="7">
    <location>
        <begin position="14"/>
        <end position="39"/>
    </location>
</feature>
<evidence type="ECO:0000256" key="6">
    <source>
        <dbReference type="ARBA" id="ARBA00023136"/>
    </source>
</evidence>
<keyword evidence="5 7" id="KW-1133">Transmembrane helix</keyword>
<proteinExistence type="predicted"/>
<feature type="transmembrane region" description="Helical" evidence="7">
    <location>
        <begin position="189"/>
        <end position="211"/>
    </location>
</feature>
<dbReference type="Proteomes" id="UP000515819">
    <property type="component" value="Chromosome"/>
</dbReference>
<feature type="transmembrane region" description="Helical" evidence="7">
    <location>
        <begin position="315"/>
        <end position="339"/>
    </location>
</feature>
<dbReference type="KEGG" id="wcp:H9Q76_09500"/>
<name>A0A7G9FK95_9FIRM</name>
<feature type="transmembrane region" description="Helical" evidence="7">
    <location>
        <begin position="386"/>
        <end position="405"/>
    </location>
</feature>
<feature type="transmembrane region" description="Helical" evidence="7">
    <location>
        <begin position="281"/>
        <end position="303"/>
    </location>
</feature>
<gene>
    <name evidence="8" type="ORF">H9Q76_09500</name>
</gene>
<dbReference type="InterPro" id="IPR002528">
    <property type="entry name" value="MATE_fam"/>
</dbReference>
<keyword evidence="2" id="KW-0813">Transport</keyword>
<feature type="transmembrane region" description="Helical" evidence="7">
    <location>
        <begin position="164"/>
        <end position="183"/>
    </location>
</feature>
<dbReference type="GO" id="GO:0005886">
    <property type="term" value="C:plasma membrane"/>
    <property type="evidence" value="ECO:0007669"/>
    <property type="project" value="UniProtKB-SubCell"/>
</dbReference>
<dbReference type="InterPro" id="IPR052031">
    <property type="entry name" value="Membrane_Transporter-Flippase"/>
</dbReference>
<evidence type="ECO:0000256" key="5">
    <source>
        <dbReference type="ARBA" id="ARBA00022989"/>
    </source>
</evidence>
<keyword evidence="4 7" id="KW-0812">Transmembrane</keyword>
<feature type="transmembrane region" description="Helical" evidence="7">
    <location>
        <begin position="417"/>
        <end position="437"/>
    </location>
</feature>
<keyword evidence="9" id="KW-1185">Reference proteome</keyword>
<feature type="transmembrane region" description="Helical" evidence="7">
    <location>
        <begin position="359"/>
        <end position="379"/>
    </location>
</feature>
<dbReference type="NCBIfam" id="TIGR00797">
    <property type="entry name" value="matE"/>
    <property type="match status" value="1"/>
</dbReference>
<sequence length="452" mass="48134">MEKNLTTGSVFKTILYFALPYLFSYFLQTLYGMADLFIIGQFNGTESTTAVANGSQVMHMLTVMIVGLAMGSTVMIGRAVGARHKDKIAKTVGNSVTLFMGLSVILTIVLLLLVRPIVLLIQTPAEAIEGSIRYLTICFIGIPFITAYNIIASIFRGMGDSKSPMYFIAIACAANIALDYVFMGVLHMGAAGAALGTTLAQTLSVMISLLMTKKKKLGIKLCKQDFIPSRAVLGEILKIGIPVAIQDGCIQIAFIIITVIANSRGLNDAAAVGIVEKVISALFIVPSSMLATVSALAAQNIGAGKHDRASKTLKYAILITFTYGIIVAIIGELITAGIVGIFTKDAAVVVLGSQYLRGYIVDCALAGIHFCFSGYFCAYGKSYIGFIHNMIAIICLRVPGSYLASKFFADTLFPMGLAAPAGSMLSVIICVGTFVWMKKHGRLGDSQIQDAS</sequence>
<feature type="transmembrane region" description="Helical" evidence="7">
    <location>
        <begin position="92"/>
        <end position="114"/>
    </location>
</feature>
<dbReference type="AlphaFoldDB" id="A0A7G9FK95"/>
<accession>A0A7G9FK95</accession>
<reference evidence="8 9" key="1">
    <citation type="submission" date="2020-08" db="EMBL/GenBank/DDBJ databases">
        <authorList>
            <person name="Liu C."/>
            <person name="Sun Q."/>
        </authorList>
    </citation>
    <scope>NUCLEOTIDE SEQUENCE [LARGE SCALE GENOMIC DNA]</scope>
    <source>
        <strain evidence="8 9">NSJ-4</strain>
    </source>
</reference>
<dbReference type="EMBL" id="CP060632">
    <property type="protein sequence ID" value="QNL98976.1"/>
    <property type="molecule type" value="Genomic_DNA"/>
</dbReference>
<feature type="transmembrane region" description="Helical" evidence="7">
    <location>
        <begin position="239"/>
        <end position="261"/>
    </location>
</feature>
<dbReference type="GO" id="GO:0042910">
    <property type="term" value="F:xenobiotic transmembrane transporter activity"/>
    <property type="evidence" value="ECO:0007669"/>
    <property type="project" value="InterPro"/>
</dbReference>
<evidence type="ECO:0000256" key="1">
    <source>
        <dbReference type="ARBA" id="ARBA00004651"/>
    </source>
</evidence>
<dbReference type="RefSeq" id="WP_249321010.1">
    <property type="nucleotide sequence ID" value="NZ_CP060632.1"/>
</dbReference>
<evidence type="ECO:0000256" key="4">
    <source>
        <dbReference type="ARBA" id="ARBA00022692"/>
    </source>
</evidence>
<dbReference type="InterPro" id="IPR048279">
    <property type="entry name" value="MdtK-like"/>
</dbReference>
<feature type="transmembrane region" description="Helical" evidence="7">
    <location>
        <begin position="59"/>
        <end position="80"/>
    </location>
</feature>
<feature type="transmembrane region" description="Helical" evidence="7">
    <location>
        <begin position="134"/>
        <end position="152"/>
    </location>
</feature>
<dbReference type="CDD" id="cd13138">
    <property type="entry name" value="MATE_yoeA_like"/>
    <property type="match status" value="1"/>
</dbReference>
<evidence type="ECO:0000256" key="7">
    <source>
        <dbReference type="SAM" id="Phobius"/>
    </source>
</evidence>
<evidence type="ECO:0000256" key="3">
    <source>
        <dbReference type="ARBA" id="ARBA00022475"/>
    </source>
</evidence>
<organism evidence="8 9">
    <name type="scientific">Wujia chipingensis</name>
    <dbReference type="NCBI Taxonomy" id="2763670"/>
    <lineage>
        <taxon>Bacteria</taxon>
        <taxon>Bacillati</taxon>
        <taxon>Bacillota</taxon>
        <taxon>Clostridia</taxon>
        <taxon>Lachnospirales</taxon>
        <taxon>Lachnospiraceae</taxon>
        <taxon>Wujia</taxon>
    </lineage>
</organism>
<dbReference type="Pfam" id="PF01554">
    <property type="entry name" value="MatE"/>
    <property type="match status" value="2"/>
</dbReference>
<protein>
    <submittedName>
        <fullName evidence="8">MATE family efflux transporter</fullName>
    </submittedName>
</protein>
<keyword evidence="6 7" id="KW-0472">Membrane</keyword>
<dbReference type="GO" id="GO:0015297">
    <property type="term" value="F:antiporter activity"/>
    <property type="evidence" value="ECO:0007669"/>
    <property type="project" value="InterPro"/>
</dbReference>
<keyword evidence="3" id="KW-1003">Cell membrane</keyword>
<dbReference type="PANTHER" id="PTHR43549:SF3">
    <property type="entry name" value="MULTIDRUG RESISTANCE PROTEIN YPNP-RELATED"/>
    <property type="match status" value="1"/>
</dbReference>
<dbReference type="PIRSF" id="PIRSF006603">
    <property type="entry name" value="DinF"/>
    <property type="match status" value="1"/>
</dbReference>